<gene>
    <name evidence="1" type="ORF">J2I46_17480</name>
</gene>
<dbReference type="Proteomes" id="UP000664628">
    <property type="component" value="Unassembled WGS sequence"/>
</dbReference>
<organism evidence="1 2">
    <name type="scientific">Fibrella forsythiae</name>
    <dbReference type="NCBI Taxonomy" id="2817061"/>
    <lineage>
        <taxon>Bacteria</taxon>
        <taxon>Pseudomonadati</taxon>
        <taxon>Bacteroidota</taxon>
        <taxon>Cytophagia</taxon>
        <taxon>Cytophagales</taxon>
        <taxon>Spirosomataceae</taxon>
        <taxon>Fibrella</taxon>
    </lineage>
</organism>
<evidence type="ECO:0000313" key="2">
    <source>
        <dbReference type="Proteomes" id="UP000664628"/>
    </source>
</evidence>
<dbReference type="EMBL" id="JAFMYW010000005">
    <property type="protein sequence ID" value="MBO0950391.1"/>
    <property type="molecule type" value="Genomic_DNA"/>
</dbReference>
<keyword evidence="2" id="KW-1185">Reference proteome</keyword>
<comment type="caution">
    <text evidence="1">The sequence shown here is derived from an EMBL/GenBank/DDBJ whole genome shotgun (WGS) entry which is preliminary data.</text>
</comment>
<name>A0ABS3JK65_9BACT</name>
<dbReference type="RefSeq" id="WP_207330345.1">
    <property type="nucleotide sequence ID" value="NZ_JAFMYW010000005.1"/>
</dbReference>
<protein>
    <submittedName>
        <fullName evidence="1">Uncharacterized protein</fullName>
    </submittedName>
</protein>
<reference evidence="1 2" key="1">
    <citation type="submission" date="2021-03" db="EMBL/GenBank/DDBJ databases">
        <title>Fibrella sp. HMF5405 genome sequencing and assembly.</title>
        <authorList>
            <person name="Kang H."/>
            <person name="Kim H."/>
            <person name="Bae S."/>
            <person name="Joh K."/>
        </authorList>
    </citation>
    <scope>NUCLEOTIDE SEQUENCE [LARGE SCALE GENOMIC DNA]</scope>
    <source>
        <strain evidence="1 2">HMF5405</strain>
    </source>
</reference>
<evidence type="ECO:0000313" key="1">
    <source>
        <dbReference type="EMBL" id="MBO0950391.1"/>
    </source>
</evidence>
<sequence length="53" mass="5972">METAFFTGAEKTRDTTDVQYNIHANEATGYGGKSWYQTCCFRGKMQRLVSITG</sequence>
<accession>A0ABS3JK65</accession>
<proteinExistence type="predicted"/>